<dbReference type="RefSeq" id="XP_041162907.1">
    <property type="nucleotide sequence ID" value="XM_041306112.1"/>
</dbReference>
<dbReference type="EMBL" id="JABBWE010000014">
    <property type="protein sequence ID" value="KAG1798096.1"/>
    <property type="molecule type" value="Genomic_DNA"/>
</dbReference>
<name>A0A9P7DLX1_9AGAM</name>
<reference evidence="1" key="1">
    <citation type="journal article" date="2020" name="New Phytol.">
        <title>Comparative genomics reveals dynamic genome evolution in host specialist ectomycorrhizal fungi.</title>
        <authorList>
            <person name="Lofgren L.A."/>
            <person name="Nguyen N.H."/>
            <person name="Vilgalys R."/>
            <person name="Ruytinx J."/>
            <person name="Liao H.L."/>
            <person name="Branco S."/>
            <person name="Kuo A."/>
            <person name="LaButti K."/>
            <person name="Lipzen A."/>
            <person name="Andreopoulos W."/>
            <person name="Pangilinan J."/>
            <person name="Riley R."/>
            <person name="Hundley H."/>
            <person name="Na H."/>
            <person name="Barry K."/>
            <person name="Grigoriev I.V."/>
            <person name="Stajich J.E."/>
            <person name="Kennedy P.G."/>
        </authorList>
    </citation>
    <scope>NUCLEOTIDE SEQUENCE</scope>
    <source>
        <strain evidence="1">S12</strain>
    </source>
</reference>
<sequence length="78" mass="8714">MDAALLIAVNVTYSWLQIPEHGGRAVAQRPDTQLEYDIDAVNEIIAKRLPIPVRDFAFDLGLIRSFDVNKPGAEVHEL</sequence>
<dbReference type="AlphaFoldDB" id="A0A9P7DLX1"/>
<dbReference type="OrthoDB" id="1045173at2759"/>
<comment type="caution">
    <text evidence="1">The sequence shown here is derived from an EMBL/GenBank/DDBJ whole genome shotgun (WGS) entry which is preliminary data.</text>
</comment>
<protein>
    <submittedName>
        <fullName evidence="1">Uncharacterized protein</fullName>
    </submittedName>
</protein>
<gene>
    <name evidence="1" type="ORF">HD556DRAFT_1440431</name>
</gene>
<evidence type="ECO:0000313" key="1">
    <source>
        <dbReference type="EMBL" id="KAG1798096.1"/>
    </source>
</evidence>
<accession>A0A9P7DLX1</accession>
<keyword evidence="2" id="KW-1185">Reference proteome</keyword>
<dbReference type="Proteomes" id="UP000719766">
    <property type="component" value="Unassembled WGS sequence"/>
</dbReference>
<organism evidence="1 2">
    <name type="scientific">Suillus plorans</name>
    <dbReference type="NCBI Taxonomy" id="116603"/>
    <lineage>
        <taxon>Eukaryota</taxon>
        <taxon>Fungi</taxon>
        <taxon>Dikarya</taxon>
        <taxon>Basidiomycota</taxon>
        <taxon>Agaricomycotina</taxon>
        <taxon>Agaricomycetes</taxon>
        <taxon>Agaricomycetidae</taxon>
        <taxon>Boletales</taxon>
        <taxon>Suillineae</taxon>
        <taxon>Suillaceae</taxon>
        <taxon>Suillus</taxon>
    </lineage>
</organism>
<proteinExistence type="predicted"/>
<evidence type="ECO:0000313" key="2">
    <source>
        <dbReference type="Proteomes" id="UP000719766"/>
    </source>
</evidence>
<dbReference type="GeneID" id="64599876"/>